<accession>A0AA96KSW5</accession>
<dbReference type="EMBL" id="OR481006">
    <property type="protein sequence ID" value="WNO47388.1"/>
    <property type="molecule type" value="Genomic_DNA"/>
</dbReference>
<proteinExistence type="predicted"/>
<sequence>MGFFSSNKTEQIDQEVIDKCLIGRYKDTVRSYHYCIDELRRDDLSNIERMTLEVNKQKTVTKAIEILDQLEHKNVISVDGTFLIPEKCDTLEITKYLITK</sequence>
<protein>
    <submittedName>
        <fullName evidence="1">Uncharacterized protein</fullName>
    </submittedName>
</protein>
<organism evidence="1">
    <name type="scientific">Staphylococcus phage vB_VibM_10AMN12</name>
    <dbReference type="NCBI Taxonomy" id="3076785"/>
    <lineage>
        <taxon>Viruses</taxon>
        <taxon>Duplodnaviria</taxon>
        <taxon>Heunggongvirae</taxon>
        <taxon>Uroviricota</taxon>
        <taxon>Caudoviricetes</taxon>
    </lineage>
</organism>
<reference evidence="1" key="1">
    <citation type="submission" date="2023-08" db="EMBL/GenBank/DDBJ databases">
        <authorList>
            <person name="Nazir A."/>
        </authorList>
    </citation>
    <scope>NUCLEOTIDE SEQUENCE</scope>
</reference>
<evidence type="ECO:0000313" key="1">
    <source>
        <dbReference type="EMBL" id="WNO47388.1"/>
    </source>
</evidence>
<name>A0AA96KSW5_9CAUD</name>